<dbReference type="PROSITE" id="PS50930">
    <property type="entry name" value="HTH_LYTTR"/>
    <property type="match status" value="1"/>
</dbReference>
<evidence type="ECO:0000313" key="4">
    <source>
        <dbReference type="Proteomes" id="UP001497527"/>
    </source>
</evidence>
<feature type="transmembrane region" description="Helical" evidence="1">
    <location>
        <begin position="21"/>
        <end position="40"/>
    </location>
</feature>
<keyword evidence="4" id="KW-1185">Reference proteome</keyword>
<proteinExistence type="predicted"/>
<comment type="caution">
    <text evidence="3">The sequence shown here is derived from an EMBL/GenBank/DDBJ whole genome shotgun (WGS) entry which is preliminary data.</text>
</comment>
<dbReference type="Proteomes" id="UP001497527">
    <property type="component" value="Unassembled WGS sequence"/>
</dbReference>
<name>A0ABP1F633_9FLAO</name>
<accession>A0ABP1F633</accession>
<keyword evidence="1" id="KW-1133">Transmembrane helix</keyword>
<dbReference type="Gene3D" id="2.40.50.1020">
    <property type="entry name" value="LytTr DNA-binding domain"/>
    <property type="match status" value="1"/>
</dbReference>
<protein>
    <submittedName>
        <fullName evidence="3">HTH LytTR-type domain-containing protein</fullName>
    </submittedName>
</protein>
<keyword evidence="1" id="KW-0812">Transmembrane</keyword>
<evidence type="ECO:0000259" key="2">
    <source>
        <dbReference type="PROSITE" id="PS50930"/>
    </source>
</evidence>
<feature type="transmembrane region" description="Helical" evidence="1">
    <location>
        <begin position="126"/>
        <end position="147"/>
    </location>
</feature>
<gene>
    <name evidence="3" type="ORF">T190423A01A_50010</name>
</gene>
<reference evidence="3 4" key="1">
    <citation type="submission" date="2024-05" db="EMBL/GenBank/DDBJ databases">
        <authorList>
            <person name="Duchaud E."/>
        </authorList>
    </citation>
    <scope>NUCLEOTIDE SEQUENCE [LARGE SCALE GENOMIC DNA]</scope>
    <source>
        <strain evidence="3">Ena-SAMPLE-TAB-13-05-2024-13:56:06:370-140308</strain>
    </source>
</reference>
<feature type="transmembrane region" description="Helical" evidence="1">
    <location>
        <begin position="52"/>
        <end position="74"/>
    </location>
</feature>
<dbReference type="EMBL" id="CAXJIO010000014">
    <property type="protein sequence ID" value="CAL2103762.1"/>
    <property type="molecule type" value="Genomic_DNA"/>
</dbReference>
<feature type="transmembrane region" description="Helical" evidence="1">
    <location>
        <begin position="94"/>
        <end position="114"/>
    </location>
</feature>
<dbReference type="SMART" id="SM00850">
    <property type="entry name" value="LytTR"/>
    <property type="match status" value="1"/>
</dbReference>
<evidence type="ECO:0000256" key="1">
    <source>
        <dbReference type="SAM" id="Phobius"/>
    </source>
</evidence>
<evidence type="ECO:0000313" key="3">
    <source>
        <dbReference type="EMBL" id="CAL2103762.1"/>
    </source>
</evidence>
<organism evidence="3 4">
    <name type="scientific">Tenacibaculum polynesiense</name>
    <dbReference type="NCBI Taxonomy" id="3137857"/>
    <lineage>
        <taxon>Bacteria</taxon>
        <taxon>Pseudomonadati</taxon>
        <taxon>Bacteroidota</taxon>
        <taxon>Flavobacteriia</taxon>
        <taxon>Flavobacteriales</taxon>
        <taxon>Flavobacteriaceae</taxon>
        <taxon>Tenacibaculum</taxon>
    </lineage>
</organism>
<feature type="domain" description="HTH LytTR-type" evidence="2">
    <location>
        <begin position="189"/>
        <end position="292"/>
    </location>
</feature>
<keyword evidence="1" id="KW-0472">Membrane</keyword>
<sequence>MINNILKWLNKPYYSPIYSTYNLIVSVVFGLIVSLFLIVFQPFRIHLLGENLVLFCFGFGCISTISIILILYFLPKLCKAFFNPETRTVFKQFILLNVTVITIGTISYPYNIYIRQSIGQEQIAGYLQILSYSYAIGFFPILFWLYFDEIELRKKRKKTTKYINEHNHFSTNIIHEESLFSFTSLQSNNQITLDINKLIYISSEGNYASYFIDEPTGVKEILFRTTLSKIEQDLKAYKNIIRCHKSYIINTRYISEYSGNARGYLIKTTKTDFNIPISRRFSKNDLKDFLSY</sequence>
<dbReference type="Pfam" id="PF04397">
    <property type="entry name" value="LytTR"/>
    <property type="match status" value="1"/>
</dbReference>
<dbReference type="InterPro" id="IPR007492">
    <property type="entry name" value="LytTR_DNA-bd_dom"/>
</dbReference>
<dbReference type="RefSeq" id="WP_348721677.1">
    <property type="nucleotide sequence ID" value="NZ_CAXJIO010000014.1"/>
</dbReference>